<accession>A0A7X6JZR9</accession>
<sequence>MKDIFLHIGAHKTATTAIQIILLRETGIRSRLAEDPVLLSIHNPVHDYGTFRTTYTHLRNRMLVALDRGNPVDPALVSEMARLVQGFVEGLPGRHVVWSDENLLGNTPGHPTGQLVQIQGGLYPASDAISAAFADALAQHSVRVRLYTRDVESLIRSAYGDWISKLREPTPFGEFDVAVRQGNLDWDGVAAPWQQRFGTRFDRVRFETIREGQMQYLMNFAEWAKLAVDDTSRLTAARAANSGLNQRQIDMAKLIMPDMHPEERPALRRFLLQLKPDAP</sequence>
<reference evidence="1 2" key="1">
    <citation type="submission" date="2020-04" db="EMBL/GenBank/DDBJ databases">
        <authorList>
            <person name="Yoon J."/>
        </authorList>
    </citation>
    <scope>NUCLEOTIDE SEQUENCE [LARGE SCALE GENOMIC DNA]</scope>
    <source>
        <strain evidence="1 2">KMU-115</strain>
    </source>
</reference>
<keyword evidence="2" id="KW-1185">Reference proteome</keyword>
<dbReference type="AlphaFoldDB" id="A0A7X6JZR9"/>
<dbReference type="RefSeq" id="WP_168623833.1">
    <property type="nucleotide sequence ID" value="NZ_JAAZQQ010000004.1"/>
</dbReference>
<evidence type="ECO:0000313" key="1">
    <source>
        <dbReference type="EMBL" id="NKX45445.1"/>
    </source>
</evidence>
<evidence type="ECO:0000313" key="2">
    <source>
        <dbReference type="Proteomes" id="UP000526408"/>
    </source>
</evidence>
<dbReference type="Proteomes" id="UP000526408">
    <property type="component" value="Unassembled WGS sequence"/>
</dbReference>
<name>A0A7X6JZR9_9RHOB</name>
<proteinExistence type="predicted"/>
<protein>
    <recommendedName>
        <fullName evidence="3">Sulfotransferase family protein</fullName>
    </recommendedName>
</protein>
<gene>
    <name evidence="1" type="ORF">HCU73_12690</name>
</gene>
<dbReference type="EMBL" id="JAAZQQ010000004">
    <property type="protein sequence ID" value="NKX45445.1"/>
    <property type="molecule type" value="Genomic_DNA"/>
</dbReference>
<dbReference type="SUPFAM" id="SSF52540">
    <property type="entry name" value="P-loop containing nucleoside triphosphate hydrolases"/>
    <property type="match status" value="1"/>
</dbReference>
<organism evidence="1 2">
    <name type="scientific">Roseicyclus persicicus</name>
    <dbReference type="NCBI Taxonomy" id="2650661"/>
    <lineage>
        <taxon>Bacteria</taxon>
        <taxon>Pseudomonadati</taxon>
        <taxon>Pseudomonadota</taxon>
        <taxon>Alphaproteobacteria</taxon>
        <taxon>Rhodobacterales</taxon>
        <taxon>Roseobacteraceae</taxon>
        <taxon>Roseicyclus</taxon>
    </lineage>
</organism>
<comment type="caution">
    <text evidence="1">The sequence shown here is derived from an EMBL/GenBank/DDBJ whole genome shotgun (WGS) entry which is preliminary data.</text>
</comment>
<evidence type="ECO:0008006" key="3">
    <source>
        <dbReference type="Google" id="ProtNLM"/>
    </source>
</evidence>
<dbReference type="InterPro" id="IPR027417">
    <property type="entry name" value="P-loop_NTPase"/>
</dbReference>